<organism evidence="1">
    <name type="scientific">marine sediment metagenome</name>
    <dbReference type="NCBI Taxonomy" id="412755"/>
    <lineage>
        <taxon>unclassified sequences</taxon>
        <taxon>metagenomes</taxon>
        <taxon>ecological metagenomes</taxon>
    </lineage>
</organism>
<sequence>DPSNKPGMLPAAIVASMSKTMRYRRGGLQGRSTEDAKDLLAALYGGSEQSKKTSKSALAWLASKQDEYGSWQPSKEVENGEDFPSISSGENSESITALALLPFLAEGITYELGSATAVWLEEYPEVVKKGLTWLGSPRPQTDLQGSAPSAVDLDGLISGVVVGCETSFLSGDRALKKNAVYAMKSLVDRQSKEGSWQRTATETSETVLPTLRALLAMRIAESCGIKPSAAVLRRANVFLESAACGAPEISKSRFGLTLAGPPDLTATAAGLLLLQYQEEPIDSPVMVDGSRFLAESAPSLEASLFNQSTDFLLLSGEVLRNIEGEQFDTWYSRVTAFLVRTQEQEGDEVGSWDSALFAGETDRLRATAQAILCLQIPYRYLPLYRSEEQINRRSE</sequence>
<dbReference type="SUPFAM" id="SSF48239">
    <property type="entry name" value="Terpenoid cyclases/Protein prenyltransferases"/>
    <property type="match status" value="1"/>
</dbReference>
<comment type="caution">
    <text evidence="1">The sequence shown here is derived from an EMBL/GenBank/DDBJ whole genome shotgun (WGS) entry which is preliminary data.</text>
</comment>
<feature type="non-terminal residue" evidence="1">
    <location>
        <position position="1"/>
    </location>
</feature>
<name>X0RFY8_9ZZZZ</name>
<gene>
    <name evidence="1" type="ORF">S01H1_12337</name>
</gene>
<dbReference type="AlphaFoldDB" id="X0RFY8"/>
<proteinExistence type="predicted"/>
<reference evidence="1" key="1">
    <citation type="journal article" date="2014" name="Front. Microbiol.">
        <title>High frequency of phylogenetically diverse reductive dehalogenase-homologous genes in deep subseafloor sedimentary metagenomes.</title>
        <authorList>
            <person name="Kawai M."/>
            <person name="Futagami T."/>
            <person name="Toyoda A."/>
            <person name="Takaki Y."/>
            <person name="Nishi S."/>
            <person name="Hori S."/>
            <person name="Arai W."/>
            <person name="Tsubouchi T."/>
            <person name="Morono Y."/>
            <person name="Uchiyama I."/>
            <person name="Ito T."/>
            <person name="Fujiyama A."/>
            <person name="Inagaki F."/>
            <person name="Takami H."/>
        </authorList>
    </citation>
    <scope>NUCLEOTIDE SEQUENCE</scope>
    <source>
        <strain evidence="1">Expedition CK06-06</strain>
    </source>
</reference>
<dbReference type="InterPro" id="IPR008930">
    <property type="entry name" value="Terpenoid_cyclase/PrenylTrfase"/>
</dbReference>
<dbReference type="Gene3D" id="1.50.10.20">
    <property type="match status" value="1"/>
</dbReference>
<accession>X0RFY8</accession>
<protein>
    <recommendedName>
        <fullName evidence="2">Squalene cyclase C-terminal domain-containing protein</fullName>
    </recommendedName>
</protein>
<evidence type="ECO:0008006" key="2">
    <source>
        <dbReference type="Google" id="ProtNLM"/>
    </source>
</evidence>
<dbReference type="EMBL" id="BARS01006327">
    <property type="protein sequence ID" value="GAF67824.1"/>
    <property type="molecule type" value="Genomic_DNA"/>
</dbReference>
<evidence type="ECO:0000313" key="1">
    <source>
        <dbReference type="EMBL" id="GAF67824.1"/>
    </source>
</evidence>